<dbReference type="RefSeq" id="WP_235887499.1">
    <property type="nucleotide sequence ID" value="NZ_AP022593.1"/>
</dbReference>
<sequence length="425" mass="44297">MTITRSVAGVVAAVALCASLVSGCTEAAAPPPPPPRSEGSSMSGVPVAGDFGGSGGGTLQKATTLPTVDRRILKVSSLAARVEYESKSGIDGSRQVVSGSVFVPKGRPPPGGWPIIAMGHGTTGIQHDCGPSLWPNLLGASEAVATLINSGFLVTLPDYQGLGMYDTYHPYLDSTTVGYNMIDAVRAARKLVPDASNRWLAFGSSQGGQAAWAANELSGSYGSGLDLVGSASVAPAANVVGLADSAVAGTLTPEQASALQWVLVALKEEHPDLDLDDYRRGVVAEKWDVLSACVGPLVAERTAVTLQVTPDDLRPSSEEATDLLRQYLAEMSLPKVKANAPMLVLFGDMDKVVAPQWTVDAVRRACEMGNVMEAYSAPGRGHDDIDGAVALGWVNQRFANTAPNDSCTAPDGPVLPLSPKQWYEQ</sequence>
<dbReference type="AlphaFoldDB" id="A0A7I7RWU8"/>
<dbReference type="InterPro" id="IPR005152">
    <property type="entry name" value="Lipase_secreted"/>
</dbReference>
<dbReference type="InterPro" id="IPR029058">
    <property type="entry name" value="AB_hydrolase_fold"/>
</dbReference>
<dbReference type="EMBL" id="AP022593">
    <property type="protein sequence ID" value="BBY48983.1"/>
    <property type="molecule type" value="Genomic_DNA"/>
</dbReference>
<dbReference type="PIRSF" id="PIRSF029171">
    <property type="entry name" value="Esterase_LipA"/>
    <property type="match status" value="1"/>
</dbReference>
<geneLocation type="plasmid" evidence="4">
    <name>pjcm18538 dna</name>
</geneLocation>
<dbReference type="Proteomes" id="UP000467428">
    <property type="component" value="Chromosome"/>
</dbReference>
<keyword evidence="4" id="KW-1185">Reference proteome</keyword>
<dbReference type="PANTHER" id="PTHR34853:SF1">
    <property type="entry name" value="LIPASE 5"/>
    <property type="match status" value="1"/>
</dbReference>
<keyword evidence="2" id="KW-0732">Signal</keyword>
<feature type="region of interest" description="Disordered" evidence="1">
    <location>
        <begin position="403"/>
        <end position="425"/>
    </location>
</feature>
<dbReference type="Pfam" id="PF03583">
    <property type="entry name" value="LIP"/>
    <property type="match status" value="1"/>
</dbReference>
<dbReference type="PANTHER" id="PTHR34853">
    <property type="match status" value="1"/>
</dbReference>
<protein>
    <submittedName>
        <fullName evidence="3">Putative lipase</fullName>
    </submittedName>
</protein>
<feature type="chain" id="PRO_5029813450" evidence="2">
    <location>
        <begin position="28"/>
        <end position="425"/>
    </location>
</feature>
<dbReference type="SUPFAM" id="SSF53474">
    <property type="entry name" value="alpha/beta-Hydrolases"/>
    <property type="match status" value="1"/>
</dbReference>
<reference evidence="3 4" key="1">
    <citation type="journal article" date="2019" name="Emerg. Microbes Infect.">
        <title>Comprehensive subspecies identification of 175 nontuberculous mycobacteria species based on 7547 genomic profiles.</title>
        <authorList>
            <person name="Matsumoto Y."/>
            <person name="Kinjo T."/>
            <person name="Motooka D."/>
            <person name="Nabeya D."/>
            <person name="Jung N."/>
            <person name="Uechi K."/>
            <person name="Horii T."/>
            <person name="Iida T."/>
            <person name="Fujita J."/>
            <person name="Nakamura S."/>
        </authorList>
    </citation>
    <scope>NUCLEOTIDE SEQUENCE [LARGE SCALE GENOMIC DNA]</scope>
    <source>
        <strain evidence="3 4">JCM 18538</strain>
    </source>
</reference>
<feature type="signal peptide" evidence="2">
    <location>
        <begin position="1"/>
        <end position="27"/>
    </location>
</feature>
<name>A0A7I7RWU8_9MYCO</name>
<evidence type="ECO:0000313" key="4">
    <source>
        <dbReference type="Proteomes" id="UP000467428"/>
    </source>
</evidence>
<feature type="region of interest" description="Disordered" evidence="1">
    <location>
        <begin position="25"/>
        <end position="63"/>
    </location>
</feature>
<dbReference type="Gene3D" id="3.40.50.1820">
    <property type="entry name" value="alpha/beta hydrolase"/>
    <property type="match status" value="2"/>
</dbReference>
<organism evidence="3 4">
    <name type="scientific">Mycolicibacterium arabiense</name>
    <dbReference type="NCBI Taxonomy" id="1286181"/>
    <lineage>
        <taxon>Bacteria</taxon>
        <taxon>Bacillati</taxon>
        <taxon>Actinomycetota</taxon>
        <taxon>Actinomycetes</taxon>
        <taxon>Mycobacteriales</taxon>
        <taxon>Mycobacteriaceae</taxon>
        <taxon>Mycolicibacterium</taxon>
    </lineage>
</organism>
<dbReference type="GO" id="GO:0016042">
    <property type="term" value="P:lipid catabolic process"/>
    <property type="evidence" value="ECO:0007669"/>
    <property type="project" value="InterPro"/>
</dbReference>
<evidence type="ECO:0000313" key="3">
    <source>
        <dbReference type="EMBL" id="BBY48983.1"/>
    </source>
</evidence>
<gene>
    <name evidence="3" type="ORF">MARA_24510</name>
</gene>
<proteinExistence type="predicted"/>
<dbReference type="GO" id="GO:0004806">
    <property type="term" value="F:triacylglycerol lipase activity"/>
    <property type="evidence" value="ECO:0007669"/>
    <property type="project" value="InterPro"/>
</dbReference>
<dbReference type="KEGG" id="marz:MARA_24510"/>
<evidence type="ECO:0000256" key="1">
    <source>
        <dbReference type="SAM" id="MobiDB-lite"/>
    </source>
</evidence>
<accession>A0A7I7RWU8</accession>
<evidence type="ECO:0000256" key="2">
    <source>
        <dbReference type="SAM" id="SignalP"/>
    </source>
</evidence>
<dbReference type="PROSITE" id="PS51257">
    <property type="entry name" value="PROKAR_LIPOPROTEIN"/>
    <property type="match status" value="1"/>
</dbReference>